<proteinExistence type="predicted"/>
<dbReference type="InterPro" id="IPR005467">
    <property type="entry name" value="His_kinase_dom"/>
</dbReference>
<feature type="domain" description="Histidine kinase" evidence="8">
    <location>
        <begin position="210"/>
        <end position="428"/>
    </location>
</feature>
<evidence type="ECO:0000256" key="6">
    <source>
        <dbReference type="ARBA" id="ARBA00023012"/>
    </source>
</evidence>
<dbReference type="Gene3D" id="3.30.450.20">
    <property type="entry name" value="PAS domain"/>
    <property type="match status" value="1"/>
</dbReference>
<dbReference type="EMBL" id="CP065956">
    <property type="protein sequence ID" value="QSR86115.1"/>
    <property type="molecule type" value="Genomic_DNA"/>
</dbReference>
<dbReference type="Pfam" id="PF00512">
    <property type="entry name" value="HisKA"/>
    <property type="match status" value="1"/>
</dbReference>
<dbReference type="Pfam" id="PF13426">
    <property type="entry name" value="PAS_9"/>
    <property type="match status" value="1"/>
</dbReference>
<dbReference type="InterPro" id="IPR003594">
    <property type="entry name" value="HATPase_dom"/>
</dbReference>
<evidence type="ECO:0000313" key="9">
    <source>
        <dbReference type="EMBL" id="QSR86115.1"/>
    </source>
</evidence>
<dbReference type="SUPFAM" id="SSF55785">
    <property type="entry name" value="PYP-like sensor domain (PAS domain)"/>
    <property type="match status" value="1"/>
</dbReference>
<evidence type="ECO:0000256" key="7">
    <source>
        <dbReference type="ARBA" id="ARBA00023136"/>
    </source>
</evidence>
<dbReference type="InterPro" id="IPR035965">
    <property type="entry name" value="PAS-like_dom_sf"/>
</dbReference>
<dbReference type="PANTHER" id="PTHR45453">
    <property type="entry name" value="PHOSPHATE REGULON SENSOR PROTEIN PHOR"/>
    <property type="match status" value="1"/>
</dbReference>
<reference evidence="9 10" key="1">
    <citation type="submission" date="2020-12" db="EMBL/GenBank/DDBJ databases">
        <authorList>
            <person name="Awala S.I."/>
            <person name="Gwak J.-H."/>
            <person name="Kim S.-J."/>
            <person name="Rhee S.-K."/>
        </authorList>
    </citation>
    <scope>NUCLEOTIDE SEQUENCE [LARGE SCALE GENOMIC DNA]</scope>
    <source>
        <strain evidence="9 10">IT5</strain>
    </source>
</reference>
<dbReference type="Gene3D" id="1.10.287.130">
    <property type="match status" value="1"/>
</dbReference>
<evidence type="ECO:0000259" key="8">
    <source>
        <dbReference type="PROSITE" id="PS50109"/>
    </source>
</evidence>
<evidence type="ECO:0000313" key="10">
    <source>
        <dbReference type="Proteomes" id="UP000663088"/>
    </source>
</evidence>
<keyword evidence="4" id="KW-0808">Transferase</keyword>
<dbReference type="InterPro" id="IPR036890">
    <property type="entry name" value="HATPase_C_sf"/>
</dbReference>
<evidence type="ECO:0000256" key="1">
    <source>
        <dbReference type="ARBA" id="ARBA00000085"/>
    </source>
</evidence>
<dbReference type="InterPro" id="IPR036097">
    <property type="entry name" value="HisK_dim/P_sf"/>
</dbReference>
<dbReference type="InterPro" id="IPR050351">
    <property type="entry name" value="BphY/WalK/GraS-like"/>
</dbReference>
<dbReference type="PANTHER" id="PTHR45453:SF1">
    <property type="entry name" value="PHOSPHATE REGULON SENSOR PROTEIN PHOR"/>
    <property type="match status" value="1"/>
</dbReference>
<organism evidence="9 10">
    <name type="scientific">Candidatus Methylacidiphilum infernorum</name>
    <dbReference type="NCBI Taxonomy" id="511746"/>
    <lineage>
        <taxon>Bacteria</taxon>
        <taxon>Pseudomonadati</taxon>
        <taxon>Verrucomicrobiota</taxon>
        <taxon>Methylacidiphilae</taxon>
        <taxon>Methylacidiphilales</taxon>
        <taxon>Methylacidiphilaceae</taxon>
        <taxon>Methylacidiphilum (ex Ratnadevi et al. 2023)</taxon>
    </lineage>
</organism>
<evidence type="ECO:0000256" key="5">
    <source>
        <dbReference type="ARBA" id="ARBA00022777"/>
    </source>
</evidence>
<dbReference type="CDD" id="cd00075">
    <property type="entry name" value="HATPase"/>
    <property type="match status" value="1"/>
</dbReference>
<keyword evidence="10" id="KW-1185">Reference proteome</keyword>
<dbReference type="PRINTS" id="PR00344">
    <property type="entry name" value="BCTRLSENSOR"/>
</dbReference>
<evidence type="ECO:0000256" key="3">
    <source>
        <dbReference type="ARBA" id="ARBA00022553"/>
    </source>
</evidence>
<dbReference type="PROSITE" id="PS50109">
    <property type="entry name" value="HIS_KIN"/>
    <property type="match status" value="1"/>
</dbReference>
<protein>
    <recommendedName>
        <fullName evidence="2">histidine kinase</fullName>
        <ecNumber evidence="2">2.7.13.3</ecNumber>
    </recommendedName>
</protein>
<dbReference type="NCBIfam" id="TIGR00229">
    <property type="entry name" value="sensory_box"/>
    <property type="match status" value="1"/>
</dbReference>
<dbReference type="Gene3D" id="3.30.565.10">
    <property type="entry name" value="Histidine kinase-like ATPase, C-terminal domain"/>
    <property type="match status" value="1"/>
</dbReference>
<keyword evidence="3" id="KW-0597">Phosphoprotein</keyword>
<dbReference type="Proteomes" id="UP000663088">
    <property type="component" value="Chromosome"/>
</dbReference>
<keyword evidence="5" id="KW-0418">Kinase</keyword>
<accession>A0ABX7PT25</accession>
<dbReference type="Pfam" id="PF02518">
    <property type="entry name" value="HATPase_c"/>
    <property type="match status" value="1"/>
</dbReference>
<dbReference type="InterPro" id="IPR000014">
    <property type="entry name" value="PAS"/>
</dbReference>
<dbReference type="SMART" id="SM00388">
    <property type="entry name" value="HisKA"/>
    <property type="match status" value="1"/>
</dbReference>
<dbReference type="EC" id="2.7.13.3" evidence="2"/>
<dbReference type="InterPro" id="IPR003661">
    <property type="entry name" value="HisK_dim/P_dom"/>
</dbReference>
<dbReference type="SUPFAM" id="SSF55874">
    <property type="entry name" value="ATPase domain of HSP90 chaperone/DNA topoisomerase II/histidine kinase"/>
    <property type="match status" value="1"/>
</dbReference>
<evidence type="ECO:0000256" key="4">
    <source>
        <dbReference type="ARBA" id="ARBA00022679"/>
    </source>
</evidence>
<name>A0ABX7PT25_9BACT</name>
<dbReference type="SUPFAM" id="SSF47384">
    <property type="entry name" value="Homodimeric domain of signal transducing histidine kinase"/>
    <property type="match status" value="1"/>
</dbReference>
<dbReference type="RefSeq" id="WP_206844434.1">
    <property type="nucleotide sequence ID" value="NZ_CP065956.1"/>
</dbReference>
<comment type="catalytic activity">
    <reaction evidence="1">
        <text>ATP + protein L-histidine = ADP + protein N-phospho-L-histidine.</text>
        <dbReference type="EC" id="2.7.13.3"/>
    </reaction>
</comment>
<dbReference type="CDD" id="cd00082">
    <property type="entry name" value="HisKA"/>
    <property type="match status" value="1"/>
</dbReference>
<dbReference type="InterPro" id="IPR004358">
    <property type="entry name" value="Sig_transdc_His_kin-like_C"/>
</dbReference>
<dbReference type="SMART" id="SM00091">
    <property type="entry name" value="PAS"/>
    <property type="match status" value="1"/>
</dbReference>
<evidence type="ECO:0000256" key="2">
    <source>
        <dbReference type="ARBA" id="ARBA00012438"/>
    </source>
</evidence>
<sequence length="439" mass="49972">MLWLLTSLVIFLSVGFLALFFYKQKFWLSRLQKIEKITDAIKNKRIPPSFLLTGDPLLSAISRNLEDISTELQRLIHASKEEEINLNTILKSMAEGIAIIDRSHLIKIANESFTRILGLSGNPQGKKLVELVQLPEVEKMIEEAFKAQEPLSQEILGTETKGKLSGYFVVDAVPVITKSQDLPSDIMVLVFRDITEIKMFEEARKEFVINVSHELRTPLAIFKGYVETLIDNPRLSKSEVKRIYEILKKHCQRLSSLIEDLLLLARLESRKLTIETTPVSIAEFLAETIQDLHPLFKQKECTVNLLIEPDLPTVEIDPFWFQQAVYNLVDNALKFSIPPRKLVIEAQKIDQNFVLKIIDNGFGIPSKDLPFIFDRFYRGDKSRSSEQKGTGLGLSITKQIVELHGGQIRAISEPEKGTTMELTFPLQRVNGLKEPMEKS</sequence>
<dbReference type="CDD" id="cd00130">
    <property type="entry name" value="PAS"/>
    <property type="match status" value="1"/>
</dbReference>
<keyword evidence="6" id="KW-0902">Two-component regulatory system</keyword>
<gene>
    <name evidence="9" type="ORF">EM20IM_06275</name>
</gene>
<dbReference type="SMART" id="SM00387">
    <property type="entry name" value="HATPase_c"/>
    <property type="match status" value="1"/>
</dbReference>
<keyword evidence="7" id="KW-0472">Membrane</keyword>